<accession>A0A2B7Z1D4</accession>
<evidence type="ECO:0000313" key="3">
    <source>
        <dbReference type="EMBL" id="PGH27141.1"/>
    </source>
</evidence>
<feature type="region of interest" description="Disordered" evidence="1">
    <location>
        <begin position="49"/>
        <end position="91"/>
    </location>
</feature>
<dbReference type="Proteomes" id="UP000224634">
    <property type="component" value="Unassembled WGS sequence"/>
</dbReference>
<keyword evidence="2" id="KW-1133">Transmembrane helix</keyword>
<protein>
    <submittedName>
        <fullName evidence="3">Uncharacterized protein</fullName>
    </submittedName>
</protein>
<reference evidence="3 4" key="1">
    <citation type="submission" date="2017-10" db="EMBL/GenBank/DDBJ databases">
        <title>Comparative genomics in systemic dimorphic fungi from Ajellomycetaceae.</title>
        <authorList>
            <person name="Munoz J.F."/>
            <person name="Mcewen J.G."/>
            <person name="Clay O.K."/>
            <person name="Cuomo C.A."/>
        </authorList>
    </citation>
    <scope>NUCLEOTIDE SEQUENCE [LARGE SCALE GENOMIC DNA]</scope>
    <source>
        <strain evidence="3 4">UAMH7299</strain>
    </source>
</reference>
<keyword evidence="2" id="KW-0812">Transmembrane</keyword>
<evidence type="ECO:0000256" key="2">
    <source>
        <dbReference type="SAM" id="Phobius"/>
    </source>
</evidence>
<proteinExistence type="predicted"/>
<feature type="compositionally biased region" description="Low complexity" evidence="1">
    <location>
        <begin position="57"/>
        <end position="71"/>
    </location>
</feature>
<dbReference type="EMBL" id="PDNA01000009">
    <property type="protein sequence ID" value="PGH27141.1"/>
    <property type="molecule type" value="Genomic_DNA"/>
</dbReference>
<comment type="caution">
    <text evidence="3">The sequence shown here is derived from an EMBL/GenBank/DDBJ whole genome shotgun (WGS) entry which is preliminary data.</text>
</comment>
<gene>
    <name evidence="3" type="ORF">AJ80_01097</name>
</gene>
<sequence>MYENQQPDAVSRPHVYEFQFLSGRGAEEPPRYVAARELQPYSAIAQDAANGGSISATNGGNQNNTNTNNNNHDVEAHAPATPLGRTEPAIAANPQNRCEECERLQLRLKQRPGNKSVICMFFGAIVVIVLVAVIFLMVQR</sequence>
<dbReference type="AlphaFoldDB" id="A0A2B7Z1D4"/>
<keyword evidence="2" id="KW-0472">Membrane</keyword>
<feature type="transmembrane region" description="Helical" evidence="2">
    <location>
        <begin position="117"/>
        <end position="138"/>
    </location>
</feature>
<organism evidence="3 4">
    <name type="scientific">Polytolypa hystricis (strain UAMH7299)</name>
    <dbReference type="NCBI Taxonomy" id="1447883"/>
    <lineage>
        <taxon>Eukaryota</taxon>
        <taxon>Fungi</taxon>
        <taxon>Dikarya</taxon>
        <taxon>Ascomycota</taxon>
        <taxon>Pezizomycotina</taxon>
        <taxon>Eurotiomycetes</taxon>
        <taxon>Eurotiomycetidae</taxon>
        <taxon>Onygenales</taxon>
        <taxon>Onygenales incertae sedis</taxon>
        <taxon>Polytolypa</taxon>
    </lineage>
</organism>
<evidence type="ECO:0000313" key="4">
    <source>
        <dbReference type="Proteomes" id="UP000224634"/>
    </source>
</evidence>
<keyword evidence="4" id="KW-1185">Reference proteome</keyword>
<name>A0A2B7Z1D4_POLH7</name>
<evidence type="ECO:0000256" key="1">
    <source>
        <dbReference type="SAM" id="MobiDB-lite"/>
    </source>
</evidence>